<dbReference type="InterPro" id="IPR004385">
    <property type="entry name" value="NDP_pyrophosphatase"/>
</dbReference>
<feature type="binding site" evidence="13">
    <location>
        <position position="173"/>
    </location>
    <ligand>
        <name>Mg(2+)</name>
        <dbReference type="ChEBI" id="CHEBI:18420"/>
        <label>1</label>
    </ligand>
</feature>
<evidence type="ECO:0000256" key="2">
    <source>
        <dbReference type="ARBA" id="ARBA00007482"/>
    </source>
</evidence>
<evidence type="ECO:0000256" key="11">
    <source>
        <dbReference type="ARBA" id="ARBA00033056"/>
    </source>
</evidence>
<evidence type="ECO:0000256" key="1">
    <source>
        <dbReference type="ARBA" id="ARBA00001946"/>
    </source>
</evidence>
<comment type="function">
    <text evidence="8">Acts on ADP-mannose and ADP-glucose as well as ADP-ribose. Prevents glycogen biosynthesis. The reaction catalyzed by this enzyme is a limiting step of the gluconeogenic process.</text>
</comment>
<evidence type="ECO:0000256" key="6">
    <source>
        <dbReference type="ARBA" id="ARBA00022801"/>
    </source>
</evidence>
<comment type="catalytic activity">
    <reaction evidence="12">
        <text>ADP-D-ribose + H2O = D-ribose 5-phosphate + AMP + 2 H(+)</text>
        <dbReference type="Rhea" id="RHEA:10412"/>
        <dbReference type="ChEBI" id="CHEBI:15377"/>
        <dbReference type="ChEBI" id="CHEBI:15378"/>
        <dbReference type="ChEBI" id="CHEBI:57967"/>
        <dbReference type="ChEBI" id="CHEBI:78346"/>
        <dbReference type="ChEBI" id="CHEBI:456215"/>
        <dbReference type="EC" id="3.6.1.13"/>
    </reaction>
</comment>
<evidence type="ECO:0000256" key="5">
    <source>
        <dbReference type="ARBA" id="ARBA00022723"/>
    </source>
</evidence>
<dbReference type="PANTHER" id="PTHR11839">
    <property type="entry name" value="UDP/ADP-SUGAR PYROPHOSPHATASE"/>
    <property type="match status" value="1"/>
</dbReference>
<gene>
    <name evidence="15" type="ORF">IMCC12053_449</name>
</gene>
<dbReference type="InterPro" id="IPR000086">
    <property type="entry name" value="NUDIX_hydrolase_dom"/>
</dbReference>
<dbReference type="PATRIC" id="fig|1397108.4.peg.463"/>
<dbReference type="PROSITE" id="PS51462">
    <property type="entry name" value="NUDIX"/>
    <property type="match status" value="1"/>
</dbReference>
<dbReference type="Proteomes" id="UP000064920">
    <property type="component" value="Chromosome"/>
</dbReference>
<dbReference type="Gene3D" id="3.90.79.10">
    <property type="entry name" value="Nucleoside Triphosphate Pyrophosphohydrolase"/>
    <property type="match status" value="1"/>
</dbReference>
<feature type="binding site" evidence="13">
    <location>
        <position position="189"/>
    </location>
    <ligand>
        <name>Mg(2+)</name>
        <dbReference type="ChEBI" id="CHEBI:18420"/>
        <label>1</label>
    </ligand>
</feature>
<dbReference type="GO" id="GO:0006753">
    <property type="term" value="P:nucleoside phosphate metabolic process"/>
    <property type="evidence" value="ECO:0007669"/>
    <property type="project" value="TreeGrafter"/>
</dbReference>
<evidence type="ECO:0000256" key="14">
    <source>
        <dbReference type="PIRSR" id="PIRSR604385-3"/>
    </source>
</evidence>
<evidence type="ECO:0000256" key="12">
    <source>
        <dbReference type="ARBA" id="ARBA00049546"/>
    </source>
</evidence>
<evidence type="ECO:0000256" key="4">
    <source>
        <dbReference type="ARBA" id="ARBA00013297"/>
    </source>
</evidence>
<keyword evidence="5 13" id="KW-0479">Metal-binding</keyword>
<keyword evidence="16" id="KW-1185">Reference proteome</keyword>
<dbReference type="EMBL" id="CP012023">
    <property type="protein sequence ID" value="ALI54398.1"/>
    <property type="molecule type" value="Genomic_DNA"/>
</dbReference>
<dbReference type="SUPFAM" id="SSF55811">
    <property type="entry name" value="Nudix"/>
    <property type="match status" value="1"/>
</dbReference>
<dbReference type="Pfam" id="PF00293">
    <property type="entry name" value="NUDIX"/>
    <property type="match status" value="1"/>
</dbReference>
<evidence type="ECO:0000256" key="13">
    <source>
        <dbReference type="PIRSR" id="PIRSR604385-2"/>
    </source>
</evidence>
<accession>A0A0N9ZWM4</accession>
<comment type="similarity">
    <text evidence="2">Belongs to the Nudix hydrolase family. NudF subfamily.</text>
</comment>
<comment type="cofactor">
    <cofactor evidence="1 13">
        <name>Mg(2+)</name>
        <dbReference type="ChEBI" id="CHEBI:18420"/>
    </cofactor>
</comment>
<feature type="binding site" evidence="13">
    <location>
        <position position="193"/>
    </location>
    <ligand>
        <name>Mg(2+)</name>
        <dbReference type="ChEBI" id="CHEBI:18420"/>
        <label>1</label>
    </ligand>
</feature>
<dbReference type="GO" id="GO:0046872">
    <property type="term" value="F:metal ion binding"/>
    <property type="evidence" value="ECO:0007669"/>
    <property type="project" value="UniProtKB-KW"/>
</dbReference>
<dbReference type="STRING" id="1397108.IMCC12053_449"/>
<name>A0A0N9ZWM4_9RHOB</name>
<evidence type="ECO:0000256" key="3">
    <source>
        <dbReference type="ARBA" id="ARBA00012453"/>
    </source>
</evidence>
<dbReference type="GO" id="GO:0005829">
    <property type="term" value="C:cytosol"/>
    <property type="evidence" value="ECO:0007669"/>
    <property type="project" value="TreeGrafter"/>
</dbReference>
<dbReference type="PROSITE" id="PS00893">
    <property type="entry name" value="NUDIX_BOX"/>
    <property type="match status" value="1"/>
</dbReference>
<proteinExistence type="inferred from homology"/>
<reference evidence="15 16" key="1">
    <citation type="submission" date="2015-05" db="EMBL/GenBank/DDBJ databases">
        <authorList>
            <person name="Wang D.B."/>
            <person name="Wang M."/>
        </authorList>
    </citation>
    <scope>NUCLEOTIDE SEQUENCE [LARGE SCALE GENOMIC DNA]</scope>
    <source>
        <strain evidence="15 16">IMCC 12053</strain>
    </source>
</reference>
<dbReference type="CDD" id="cd24155">
    <property type="entry name" value="NUDIX_ADPRase"/>
    <property type="match status" value="1"/>
</dbReference>
<keyword evidence="6 15" id="KW-0378">Hydrolase</keyword>
<evidence type="ECO:0000313" key="16">
    <source>
        <dbReference type="Proteomes" id="UP000064920"/>
    </source>
</evidence>
<evidence type="ECO:0000256" key="9">
    <source>
        <dbReference type="ARBA" id="ARBA00030162"/>
    </source>
</evidence>
<dbReference type="InterPro" id="IPR015797">
    <property type="entry name" value="NUDIX_hydrolase-like_dom_sf"/>
</dbReference>
<feature type="short sequence motif" description="Nudix box" evidence="14">
    <location>
        <begin position="174"/>
        <end position="196"/>
    </location>
</feature>
<evidence type="ECO:0000256" key="7">
    <source>
        <dbReference type="ARBA" id="ARBA00022842"/>
    </source>
</evidence>
<dbReference type="NCBIfam" id="TIGR00052">
    <property type="entry name" value="nudix-type nucleoside diphosphatase, YffH/AdpP family"/>
    <property type="match status" value="1"/>
</dbReference>
<dbReference type="KEGG" id="cmar:IMCC12053_449"/>
<organism evidence="15 16">
    <name type="scientific">Celeribacter marinus</name>
    <dbReference type="NCBI Taxonomy" id="1397108"/>
    <lineage>
        <taxon>Bacteria</taxon>
        <taxon>Pseudomonadati</taxon>
        <taxon>Pseudomonadota</taxon>
        <taxon>Alphaproteobacteria</taxon>
        <taxon>Rhodobacterales</taxon>
        <taxon>Roseobacteraceae</taxon>
        <taxon>Celeribacter</taxon>
    </lineage>
</organism>
<dbReference type="InterPro" id="IPR020084">
    <property type="entry name" value="NUDIX_hydrolase_CS"/>
</dbReference>
<keyword evidence="7 13" id="KW-0460">Magnesium</keyword>
<feature type="binding site" evidence="13">
    <location>
        <position position="242"/>
    </location>
    <ligand>
        <name>Mg(2+)</name>
        <dbReference type="ChEBI" id="CHEBI:18420"/>
        <label>1</label>
    </ligand>
</feature>
<dbReference type="GO" id="GO:0047631">
    <property type="term" value="F:ADP-ribose diphosphatase activity"/>
    <property type="evidence" value="ECO:0007669"/>
    <property type="project" value="UniProtKB-EC"/>
</dbReference>
<protein>
    <recommendedName>
        <fullName evidence="4">ADP-ribose pyrophosphatase</fullName>
        <ecNumber evidence="3">3.6.1.13</ecNumber>
    </recommendedName>
    <alternativeName>
        <fullName evidence="9">ADP-ribose diphosphatase</fullName>
    </alternativeName>
    <alternativeName>
        <fullName evidence="11">ADP-ribose phosphohydrolase</fullName>
    </alternativeName>
    <alternativeName>
        <fullName evidence="10">Adenosine diphosphoribose pyrophosphatase</fullName>
    </alternativeName>
</protein>
<dbReference type="EC" id="3.6.1.13" evidence="3"/>
<sequence>MTTDPFAGLGAEFSDHERAFLRAVLKDQSGLTRDIARAAAVEILAHKHNGRSVETVRGHAAQILTRAWSRVRAQDSPRALDPRRETMTRTAVTTVRHVMPYLNYFTLEDSHFTHARFDGTQSGEMQRAVFHMADAVTVLPYDPVRDRVLLVEQLRFGPFGRGDVYPWTYEPVAGRIDLGEPPEMTARRETLEEAGVTLAALHKAGDYYVSPGAATEFLVSYVGIADLPDDAAGVGGLAEEHEDIRAFLVSFDALMAMCDAHQLDTGPLYLTTLWLARHRDRLRKECGVTA</sequence>
<dbReference type="GO" id="GO:0019693">
    <property type="term" value="P:ribose phosphate metabolic process"/>
    <property type="evidence" value="ECO:0007669"/>
    <property type="project" value="TreeGrafter"/>
</dbReference>
<dbReference type="PANTHER" id="PTHR11839:SF5">
    <property type="entry name" value="ADP-RIBOSE PYROPHOSPHATASE"/>
    <property type="match status" value="1"/>
</dbReference>
<dbReference type="AlphaFoldDB" id="A0A0N9ZWM4"/>
<evidence type="ECO:0000313" key="15">
    <source>
        <dbReference type="EMBL" id="ALI54398.1"/>
    </source>
</evidence>
<evidence type="ECO:0000256" key="10">
    <source>
        <dbReference type="ARBA" id="ARBA00030308"/>
    </source>
</evidence>
<dbReference type="GO" id="GO:0019144">
    <property type="term" value="F:ADP-sugar diphosphatase activity"/>
    <property type="evidence" value="ECO:0007669"/>
    <property type="project" value="TreeGrafter"/>
</dbReference>
<evidence type="ECO:0000256" key="8">
    <source>
        <dbReference type="ARBA" id="ARBA00025164"/>
    </source>
</evidence>
<dbReference type="RefSeq" id="WP_062215336.1">
    <property type="nucleotide sequence ID" value="NZ_CP012023.1"/>
</dbReference>